<dbReference type="InterPro" id="IPR008868">
    <property type="entry name" value="TniB"/>
</dbReference>
<dbReference type="AlphaFoldDB" id="A0A238JK54"/>
<dbReference type="Pfam" id="PF05621">
    <property type="entry name" value="TniB"/>
    <property type="match status" value="1"/>
</dbReference>
<organism evidence="1 2">
    <name type="scientific">Pelagimonas phthalicica</name>
    <dbReference type="NCBI Taxonomy" id="1037362"/>
    <lineage>
        <taxon>Bacteria</taxon>
        <taxon>Pseudomonadati</taxon>
        <taxon>Pseudomonadota</taxon>
        <taxon>Alphaproteobacteria</taxon>
        <taxon>Rhodobacterales</taxon>
        <taxon>Roseobacteraceae</taxon>
        <taxon>Pelagimonas</taxon>
    </lineage>
</organism>
<sequence length="129" mass="14339">MLRFISNDLCASLVVFGVNEAAEAVRGEGQLARRMDEHFLPLWDDDVEFSRLVQTLIAAMQLERGSGLSVQSPRIILGITGGVTSLVFTMIKALSIDAIETGKERITDEAVQSWQPVWAKHSWTVRNQP</sequence>
<proteinExistence type="predicted"/>
<gene>
    <name evidence="1" type="ORF">TRP8649_04701</name>
</gene>
<dbReference type="Proteomes" id="UP000225972">
    <property type="component" value="Unassembled WGS sequence"/>
</dbReference>
<protein>
    <submittedName>
        <fullName evidence="1">Bacterial TniB protein</fullName>
    </submittedName>
</protein>
<dbReference type="OrthoDB" id="14765at2"/>
<evidence type="ECO:0000313" key="1">
    <source>
        <dbReference type="EMBL" id="SMX30557.1"/>
    </source>
</evidence>
<name>A0A238JK54_9RHOB</name>
<dbReference type="EMBL" id="FXXP01000006">
    <property type="protein sequence ID" value="SMX30557.1"/>
    <property type="molecule type" value="Genomic_DNA"/>
</dbReference>
<keyword evidence="2" id="KW-1185">Reference proteome</keyword>
<evidence type="ECO:0000313" key="2">
    <source>
        <dbReference type="Proteomes" id="UP000225972"/>
    </source>
</evidence>
<accession>A0A238JK54</accession>
<reference evidence="2" key="1">
    <citation type="submission" date="2017-05" db="EMBL/GenBank/DDBJ databases">
        <authorList>
            <person name="Rodrigo-Torres L."/>
            <person name="Arahal R. D."/>
            <person name="Lucena T."/>
        </authorList>
    </citation>
    <scope>NUCLEOTIDE SEQUENCE [LARGE SCALE GENOMIC DNA]</scope>
    <source>
        <strain evidence="2">CECT 8649</strain>
    </source>
</reference>